<dbReference type="InterPro" id="IPR029016">
    <property type="entry name" value="GAF-like_dom_sf"/>
</dbReference>
<evidence type="ECO:0000313" key="8">
    <source>
        <dbReference type="Proteomes" id="UP000284605"/>
    </source>
</evidence>
<dbReference type="AlphaFoldDB" id="A0A418WI58"/>
<evidence type="ECO:0000256" key="3">
    <source>
        <dbReference type="ARBA" id="ARBA00023016"/>
    </source>
</evidence>
<dbReference type="PANTHER" id="PTHR34824:SF1">
    <property type="entry name" value="HEAT-INDUCIBLE TRANSCRIPTION REPRESSOR HRCA"/>
    <property type="match status" value="1"/>
</dbReference>
<comment type="caution">
    <text evidence="7">The sequence shown here is derived from an EMBL/GenBank/DDBJ whole genome shotgun (WGS) entry which is preliminary data.</text>
</comment>
<dbReference type="PANTHER" id="PTHR34824">
    <property type="entry name" value="HEAT-INDUCIBLE TRANSCRIPTION REPRESSOR HRCA"/>
    <property type="match status" value="1"/>
</dbReference>
<organism evidence="7 8">
    <name type="scientific">Oleomonas cavernae</name>
    <dbReference type="NCBI Taxonomy" id="2320859"/>
    <lineage>
        <taxon>Bacteria</taxon>
        <taxon>Pseudomonadati</taxon>
        <taxon>Pseudomonadota</taxon>
        <taxon>Alphaproteobacteria</taxon>
        <taxon>Acetobacterales</taxon>
        <taxon>Acetobacteraceae</taxon>
        <taxon>Oleomonas</taxon>
    </lineage>
</organism>
<protein>
    <recommendedName>
        <fullName evidence="5">Heat-inducible transcription repressor HrcA</fullName>
    </recommendedName>
</protein>
<dbReference type="InterPro" id="IPR002571">
    <property type="entry name" value="HrcA"/>
</dbReference>
<dbReference type="InterPro" id="IPR036390">
    <property type="entry name" value="WH_DNA-bd_sf"/>
</dbReference>
<evidence type="ECO:0000256" key="2">
    <source>
        <dbReference type="ARBA" id="ARBA00023015"/>
    </source>
</evidence>
<gene>
    <name evidence="5 7" type="primary">hrcA</name>
    <name evidence="7" type="ORF">D3874_24340</name>
</gene>
<evidence type="ECO:0000256" key="5">
    <source>
        <dbReference type="HAMAP-Rule" id="MF_00081"/>
    </source>
</evidence>
<name>A0A418WI58_9PROT</name>
<comment type="function">
    <text evidence="5">Negative regulator of class I heat shock genes (grpE-dnaK-dnaJ and groELS operons). Prevents heat-shock induction of these operons.</text>
</comment>
<dbReference type="EMBL" id="QYUK01000011">
    <property type="protein sequence ID" value="RJF89711.1"/>
    <property type="molecule type" value="Genomic_DNA"/>
</dbReference>
<dbReference type="InterPro" id="IPR036388">
    <property type="entry name" value="WH-like_DNA-bd_sf"/>
</dbReference>
<sequence length="346" mass="37768">MIQELNERSRQIFRTIVEAYLETGEPVGSRTLSQRLGFPLSPASIRNVMSDLEAAGLLHAPHHSAGRLPTDAGLRIFVDSFLELGSLTDDERRTIEGQAAAEGRGRSVEDLLTEATRQLSGLSQCAGLVIAPKADNPLSHVEFVYLGPGRALVVLVSQDGSVENRIIDVPLGMTPSALQMASNYTSARLGGRTMAEGRSGILKEIEDRRAELDLLTAKVVEAGLATWSGDEERNTLIVSGRARLLDDLTAVEDLERVRQLFDDLESKRDVLQLLDLAHDADGVRIFIGSENKLFSLSGSSLIVAPFRRADERIVGMIGVIAPTRVNYGRVVPMVDYTARMIGRLIR</sequence>
<keyword evidence="8" id="KW-1185">Reference proteome</keyword>
<dbReference type="Pfam" id="PF01628">
    <property type="entry name" value="HrcA"/>
    <property type="match status" value="1"/>
</dbReference>
<dbReference type="NCBIfam" id="TIGR00331">
    <property type="entry name" value="hrcA"/>
    <property type="match status" value="1"/>
</dbReference>
<evidence type="ECO:0000256" key="4">
    <source>
        <dbReference type="ARBA" id="ARBA00023163"/>
    </source>
</evidence>
<dbReference type="GO" id="GO:0003677">
    <property type="term" value="F:DNA binding"/>
    <property type="evidence" value="ECO:0007669"/>
    <property type="project" value="InterPro"/>
</dbReference>
<reference evidence="7 8" key="1">
    <citation type="submission" date="2018-09" db="EMBL/GenBank/DDBJ databases">
        <authorList>
            <person name="Zhu H."/>
        </authorList>
    </citation>
    <scope>NUCLEOTIDE SEQUENCE [LARGE SCALE GENOMIC DNA]</scope>
    <source>
        <strain evidence="7 8">K1W22B-8</strain>
    </source>
</reference>
<feature type="domain" description="Heat-inducible transcription repressor HrcA C-terminal" evidence="6">
    <location>
        <begin position="109"/>
        <end position="331"/>
    </location>
</feature>
<dbReference type="Proteomes" id="UP000284605">
    <property type="component" value="Unassembled WGS sequence"/>
</dbReference>
<evidence type="ECO:0000313" key="7">
    <source>
        <dbReference type="EMBL" id="RJF89711.1"/>
    </source>
</evidence>
<evidence type="ECO:0000256" key="1">
    <source>
        <dbReference type="ARBA" id="ARBA00022491"/>
    </source>
</evidence>
<evidence type="ECO:0000259" key="6">
    <source>
        <dbReference type="Pfam" id="PF01628"/>
    </source>
</evidence>
<dbReference type="SUPFAM" id="SSF55781">
    <property type="entry name" value="GAF domain-like"/>
    <property type="match status" value="1"/>
</dbReference>
<dbReference type="Gene3D" id="3.30.450.40">
    <property type="match status" value="1"/>
</dbReference>
<keyword evidence="1 5" id="KW-0678">Repressor</keyword>
<dbReference type="Gene3D" id="1.10.10.10">
    <property type="entry name" value="Winged helix-like DNA-binding domain superfamily/Winged helix DNA-binding domain"/>
    <property type="match status" value="1"/>
</dbReference>
<dbReference type="OrthoDB" id="9783139at2"/>
<dbReference type="InterPro" id="IPR021153">
    <property type="entry name" value="HrcA_C"/>
</dbReference>
<keyword evidence="3 5" id="KW-0346">Stress response</keyword>
<proteinExistence type="inferred from homology"/>
<dbReference type="HAMAP" id="MF_00081">
    <property type="entry name" value="HrcA"/>
    <property type="match status" value="1"/>
</dbReference>
<dbReference type="RefSeq" id="WP_119781862.1">
    <property type="nucleotide sequence ID" value="NZ_QYUK01000011.1"/>
</dbReference>
<keyword evidence="4 5" id="KW-0804">Transcription</keyword>
<keyword evidence="2 5" id="KW-0805">Transcription regulation</keyword>
<dbReference type="SUPFAM" id="SSF46785">
    <property type="entry name" value="Winged helix' DNA-binding domain"/>
    <property type="match status" value="1"/>
</dbReference>
<dbReference type="PIRSF" id="PIRSF005485">
    <property type="entry name" value="HrcA"/>
    <property type="match status" value="1"/>
</dbReference>
<accession>A0A418WI58</accession>
<dbReference type="GO" id="GO:0045892">
    <property type="term" value="P:negative regulation of DNA-templated transcription"/>
    <property type="evidence" value="ECO:0007669"/>
    <property type="project" value="UniProtKB-UniRule"/>
</dbReference>
<comment type="similarity">
    <text evidence="5">Belongs to the HrcA family.</text>
</comment>